<dbReference type="PANTHER" id="PTHR38567">
    <property type="entry name" value="DUF4291 DOMAIN-CONTAINING PROTEIN"/>
    <property type="match status" value="1"/>
</dbReference>
<proteinExistence type="predicted"/>
<reference evidence="1 2" key="1">
    <citation type="submission" date="2024-01" db="EMBL/GenBank/DDBJ databases">
        <title>The genome of the rayed Mediterranean limpet Patella caerulea (Linnaeus, 1758).</title>
        <authorList>
            <person name="Anh-Thu Weber A."/>
            <person name="Halstead-Nussloch G."/>
        </authorList>
    </citation>
    <scope>NUCLEOTIDE SEQUENCE [LARGE SCALE GENOMIC DNA]</scope>
    <source>
        <strain evidence="1">AATW-2023a</strain>
        <tissue evidence="1">Whole specimen</tissue>
    </source>
</reference>
<dbReference type="PANTHER" id="PTHR38567:SF1">
    <property type="entry name" value="DUF4291 DOMAIN-CONTAINING PROTEIN"/>
    <property type="match status" value="1"/>
</dbReference>
<dbReference type="Proteomes" id="UP001347796">
    <property type="component" value="Unassembled WGS sequence"/>
</dbReference>
<dbReference type="Pfam" id="PF14124">
    <property type="entry name" value="DUF4291"/>
    <property type="match status" value="1"/>
</dbReference>
<comment type="caution">
    <text evidence="1">The sequence shown here is derived from an EMBL/GenBank/DDBJ whole genome shotgun (WGS) entry which is preliminary data.</text>
</comment>
<sequence>MACSGLKTEDRLGIVQKADDAVKNSDIETRKSKTSLKIQLYAEQKRIWPTEGKHILAQFDQESIVVYQAFNPSIAEYAVKHQTFGGPNYSFTRMSWIKTNFLWMMYRCGWAKKVDQQRVLAITISRTGFEEILSQAYTPKLQKSKGLESDKIEVRLQWDPDHFPTGEKELGRRAIQLGLKGDTLRKLSSDWLVKIEDITDFVHQEHEVLLKEGQWKIFTPSERVYPLCESNISHRIELDFYDHKGPTVVKI</sequence>
<dbReference type="EMBL" id="JAZGQO010000002">
    <property type="protein sequence ID" value="KAK6191628.1"/>
    <property type="molecule type" value="Genomic_DNA"/>
</dbReference>
<dbReference type="InterPro" id="IPR025633">
    <property type="entry name" value="DUF4291"/>
</dbReference>
<evidence type="ECO:0008006" key="3">
    <source>
        <dbReference type="Google" id="ProtNLM"/>
    </source>
</evidence>
<accession>A0AAN8Q026</accession>
<evidence type="ECO:0000313" key="2">
    <source>
        <dbReference type="Proteomes" id="UP001347796"/>
    </source>
</evidence>
<evidence type="ECO:0000313" key="1">
    <source>
        <dbReference type="EMBL" id="KAK6191628.1"/>
    </source>
</evidence>
<organism evidence="1 2">
    <name type="scientific">Patella caerulea</name>
    <name type="common">Rayed Mediterranean limpet</name>
    <dbReference type="NCBI Taxonomy" id="87958"/>
    <lineage>
        <taxon>Eukaryota</taxon>
        <taxon>Metazoa</taxon>
        <taxon>Spiralia</taxon>
        <taxon>Lophotrochozoa</taxon>
        <taxon>Mollusca</taxon>
        <taxon>Gastropoda</taxon>
        <taxon>Patellogastropoda</taxon>
        <taxon>Patelloidea</taxon>
        <taxon>Patellidae</taxon>
        <taxon>Patella</taxon>
    </lineage>
</organism>
<keyword evidence="2" id="KW-1185">Reference proteome</keyword>
<dbReference type="AlphaFoldDB" id="A0AAN8Q026"/>
<protein>
    <recommendedName>
        <fullName evidence="3">DUF4291 domain-containing protein</fullName>
    </recommendedName>
</protein>
<name>A0AAN8Q026_PATCE</name>
<gene>
    <name evidence="1" type="ORF">SNE40_003270</name>
</gene>